<dbReference type="RefSeq" id="WP_273052301.1">
    <property type="nucleotide sequence ID" value="NZ_DAITTW010000083.1"/>
</dbReference>
<gene>
    <name evidence="2" type="ORF">DIW82_09800</name>
</gene>
<dbReference type="STRING" id="863239.GCA_000213935_00202"/>
<evidence type="ECO:0000313" key="2">
    <source>
        <dbReference type="EMBL" id="HCT15049.1"/>
    </source>
</evidence>
<evidence type="ECO:0000313" key="3">
    <source>
        <dbReference type="Proteomes" id="UP000261739"/>
    </source>
</evidence>
<dbReference type="AlphaFoldDB" id="A0A3D4T0J6"/>
<dbReference type="InterPro" id="IPR036514">
    <property type="entry name" value="SGNH_hydro_sf"/>
</dbReference>
<accession>A0A3D4T0J6</accession>
<proteinExistence type="predicted"/>
<organism evidence="2 3">
    <name type="scientific">Corynebacterium nuruki</name>
    <dbReference type="NCBI Taxonomy" id="1032851"/>
    <lineage>
        <taxon>Bacteria</taxon>
        <taxon>Bacillati</taxon>
        <taxon>Actinomycetota</taxon>
        <taxon>Actinomycetes</taxon>
        <taxon>Mycobacteriales</taxon>
        <taxon>Corynebacteriaceae</taxon>
        <taxon>Corynebacterium</taxon>
    </lineage>
</organism>
<sequence length="293" mass="31224">MSRHSSRKSLRTRIGLATGSVAAAAALVGGVLAVNQDSTPTAEAAPGPMVVFGDSFVSAPDQYVTYGLADDPNYPSTDGCVQDYSNWPRRVADQTGREVHDWSCNGMTSGEMLGKIDRARDVGALNAGTGVVALSVGLNDWGPYGFTKDGNNFLDPGVVHGAYVDHLRQAAEKIRAVAPNAQIIMPGMLSVTDPNSLFCPLNVIPEFPLGVPVPVLHDVENWNRDAQQDAANQIGATFIDVKGASWDRSTCSTPDSERMVAGWIDTTTPDWKMVNHPSAKGNQFVADLVKGQI</sequence>
<feature type="domain" description="SGNH hydrolase-type esterase" evidence="1">
    <location>
        <begin position="51"/>
        <end position="283"/>
    </location>
</feature>
<dbReference type="InterPro" id="IPR013830">
    <property type="entry name" value="SGNH_hydro"/>
</dbReference>
<dbReference type="Gene3D" id="3.40.50.1110">
    <property type="entry name" value="SGNH hydrolase"/>
    <property type="match status" value="1"/>
</dbReference>
<comment type="caution">
    <text evidence="2">The sequence shown here is derived from an EMBL/GenBank/DDBJ whole genome shotgun (WGS) entry which is preliminary data.</text>
</comment>
<protein>
    <submittedName>
        <fullName evidence="2">Esterase</fullName>
    </submittedName>
</protein>
<evidence type="ECO:0000259" key="1">
    <source>
        <dbReference type="Pfam" id="PF13472"/>
    </source>
</evidence>
<name>A0A3D4T0J6_9CORY</name>
<reference evidence="2 3" key="1">
    <citation type="journal article" date="2018" name="Nat. Biotechnol.">
        <title>A standardized bacterial taxonomy based on genome phylogeny substantially revises the tree of life.</title>
        <authorList>
            <person name="Parks D.H."/>
            <person name="Chuvochina M."/>
            <person name="Waite D.W."/>
            <person name="Rinke C."/>
            <person name="Skarshewski A."/>
            <person name="Chaumeil P.A."/>
            <person name="Hugenholtz P."/>
        </authorList>
    </citation>
    <scope>NUCLEOTIDE SEQUENCE [LARGE SCALE GENOMIC DNA]</scope>
    <source>
        <strain evidence="2">UBA11247</strain>
    </source>
</reference>
<dbReference type="EMBL" id="DQID01000252">
    <property type="protein sequence ID" value="HCT15049.1"/>
    <property type="molecule type" value="Genomic_DNA"/>
</dbReference>
<dbReference type="Pfam" id="PF13472">
    <property type="entry name" value="Lipase_GDSL_2"/>
    <property type="match status" value="1"/>
</dbReference>
<dbReference type="Proteomes" id="UP000261739">
    <property type="component" value="Unassembled WGS sequence"/>
</dbReference>
<dbReference type="SUPFAM" id="SSF52266">
    <property type="entry name" value="SGNH hydrolase"/>
    <property type="match status" value="1"/>
</dbReference>